<organism evidence="2 3">
    <name type="scientific">Gymnopus androsaceus JB14</name>
    <dbReference type="NCBI Taxonomy" id="1447944"/>
    <lineage>
        <taxon>Eukaryota</taxon>
        <taxon>Fungi</taxon>
        <taxon>Dikarya</taxon>
        <taxon>Basidiomycota</taxon>
        <taxon>Agaricomycotina</taxon>
        <taxon>Agaricomycetes</taxon>
        <taxon>Agaricomycetidae</taxon>
        <taxon>Agaricales</taxon>
        <taxon>Marasmiineae</taxon>
        <taxon>Omphalotaceae</taxon>
        <taxon>Gymnopus</taxon>
    </lineage>
</organism>
<feature type="compositionally biased region" description="Basic residues" evidence="1">
    <location>
        <begin position="75"/>
        <end position="98"/>
    </location>
</feature>
<feature type="compositionally biased region" description="Polar residues" evidence="1">
    <location>
        <begin position="54"/>
        <end position="63"/>
    </location>
</feature>
<keyword evidence="3" id="KW-1185">Reference proteome</keyword>
<name>A0A6A4GI08_9AGAR</name>
<dbReference type="AlphaFoldDB" id="A0A6A4GI08"/>
<sequence>MSNRAPSAVISPITLPEMSLDSNTQPIESNGLLSLSSEPLLASEEFSDLLSAPESASSNTNSLADLLGAAPSGGKSHKSSKVACKRCRATTRRTHIRIPQHTPASGTT</sequence>
<dbReference type="EMBL" id="ML770047">
    <property type="protein sequence ID" value="KAE9384984.1"/>
    <property type="molecule type" value="Genomic_DNA"/>
</dbReference>
<evidence type="ECO:0000313" key="3">
    <source>
        <dbReference type="Proteomes" id="UP000799118"/>
    </source>
</evidence>
<evidence type="ECO:0000256" key="1">
    <source>
        <dbReference type="SAM" id="MobiDB-lite"/>
    </source>
</evidence>
<feature type="region of interest" description="Disordered" evidence="1">
    <location>
        <begin position="49"/>
        <end position="108"/>
    </location>
</feature>
<gene>
    <name evidence="2" type="ORF">BT96DRAFT_1007487</name>
</gene>
<feature type="region of interest" description="Disordered" evidence="1">
    <location>
        <begin position="1"/>
        <end position="31"/>
    </location>
</feature>
<evidence type="ECO:0000313" key="2">
    <source>
        <dbReference type="EMBL" id="KAE9384984.1"/>
    </source>
</evidence>
<dbReference type="Proteomes" id="UP000799118">
    <property type="component" value="Unassembled WGS sequence"/>
</dbReference>
<reference evidence="2" key="1">
    <citation type="journal article" date="2019" name="Environ. Microbiol.">
        <title>Fungal ecological strategies reflected in gene transcription - a case study of two litter decomposers.</title>
        <authorList>
            <person name="Barbi F."/>
            <person name="Kohler A."/>
            <person name="Barry K."/>
            <person name="Baskaran P."/>
            <person name="Daum C."/>
            <person name="Fauchery L."/>
            <person name="Ihrmark K."/>
            <person name="Kuo A."/>
            <person name="LaButti K."/>
            <person name="Lipzen A."/>
            <person name="Morin E."/>
            <person name="Grigoriev I.V."/>
            <person name="Henrissat B."/>
            <person name="Lindahl B."/>
            <person name="Martin F."/>
        </authorList>
    </citation>
    <scope>NUCLEOTIDE SEQUENCE</scope>
    <source>
        <strain evidence="2">JB14</strain>
    </source>
</reference>
<proteinExistence type="predicted"/>
<protein>
    <submittedName>
        <fullName evidence="2">Uncharacterized protein</fullName>
    </submittedName>
</protein>
<accession>A0A6A4GI08</accession>